<feature type="compositionally biased region" description="Polar residues" evidence="1">
    <location>
        <begin position="40"/>
        <end position="49"/>
    </location>
</feature>
<feature type="compositionally biased region" description="Low complexity" evidence="1">
    <location>
        <begin position="143"/>
        <end position="182"/>
    </location>
</feature>
<comment type="caution">
    <text evidence="3">The sequence shown here is derived from an EMBL/GenBank/DDBJ whole genome shotgun (WGS) entry which is preliminary data.</text>
</comment>
<evidence type="ECO:0000256" key="1">
    <source>
        <dbReference type="SAM" id="MobiDB-lite"/>
    </source>
</evidence>
<dbReference type="InterPro" id="IPR000195">
    <property type="entry name" value="Rab-GAP-TBC_dom"/>
</dbReference>
<dbReference type="Gene3D" id="1.10.472.80">
    <property type="entry name" value="Ypt/Rab-GAP domain of gyp1p, domain 3"/>
    <property type="match status" value="1"/>
</dbReference>
<evidence type="ECO:0000313" key="3">
    <source>
        <dbReference type="EMBL" id="KAH3674448.1"/>
    </source>
</evidence>
<dbReference type="SUPFAM" id="SSF47923">
    <property type="entry name" value="Ypt/Rab-GAP domain of gyp1p"/>
    <property type="match status" value="1"/>
</dbReference>
<dbReference type="InterPro" id="IPR035969">
    <property type="entry name" value="Rab-GAP_TBC_sf"/>
</dbReference>
<reference evidence="3" key="1">
    <citation type="journal article" date="2021" name="Open Biol.">
        <title>Shared evolutionary footprints suggest mitochondrial oxidative damage underlies multiple complex I losses in fungi.</title>
        <authorList>
            <person name="Schikora-Tamarit M.A."/>
            <person name="Marcet-Houben M."/>
            <person name="Nosek J."/>
            <person name="Gabaldon T."/>
        </authorList>
    </citation>
    <scope>NUCLEOTIDE SEQUENCE</scope>
    <source>
        <strain evidence="3">CBS6341</strain>
    </source>
</reference>
<keyword evidence="4" id="KW-1185">Reference proteome</keyword>
<feature type="compositionally biased region" description="Low complexity" evidence="1">
    <location>
        <begin position="8"/>
        <end position="25"/>
    </location>
</feature>
<dbReference type="AlphaFoldDB" id="A0A9P8TCI1"/>
<evidence type="ECO:0000313" key="4">
    <source>
        <dbReference type="Proteomes" id="UP000769528"/>
    </source>
</evidence>
<organism evidence="3 4">
    <name type="scientific">Wickerhamomyces mucosus</name>
    <dbReference type="NCBI Taxonomy" id="1378264"/>
    <lineage>
        <taxon>Eukaryota</taxon>
        <taxon>Fungi</taxon>
        <taxon>Dikarya</taxon>
        <taxon>Ascomycota</taxon>
        <taxon>Saccharomycotina</taxon>
        <taxon>Saccharomycetes</taxon>
        <taxon>Phaffomycetales</taxon>
        <taxon>Wickerhamomycetaceae</taxon>
        <taxon>Wickerhamomyces</taxon>
    </lineage>
</organism>
<reference evidence="3" key="2">
    <citation type="submission" date="2021-01" db="EMBL/GenBank/DDBJ databases">
        <authorList>
            <person name="Schikora-Tamarit M.A."/>
        </authorList>
    </citation>
    <scope>NUCLEOTIDE SEQUENCE</scope>
    <source>
        <strain evidence="3">CBS6341</strain>
    </source>
</reference>
<feature type="domain" description="Rab-GAP TBC" evidence="2">
    <location>
        <begin position="73"/>
        <end position="533"/>
    </location>
</feature>
<accession>A0A9P8TCI1</accession>
<proteinExistence type="predicted"/>
<protein>
    <recommendedName>
        <fullName evidence="2">Rab-GAP TBC domain-containing protein</fullName>
    </recommendedName>
</protein>
<feature type="region of interest" description="Disordered" evidence="1">
    <location>
        <begin position="133"/>
        <end position="184"/>
    </location>
</feature>
<evidence type="ECO:0000259" key="2">
    <source>
        <dbReference type="SMART" id="SM00164"/>
    </source>
</evidence>
<dbReference type="SMART" id="SM00164">
    <property type="entry name" value="TBC"/>
    <property type="match status" value="1"/>
</dbReference>
<sequence length="659" mass="76945">MTLNQPISSDSLTSSTTVSSSPTSTKPRNRHFQSPEKRSTNGSQTPSQSRSLIDLCNQFIKDNNHLGLALISRQRGIPHALRYKIWPILLKYHPYVLNPYLNATVENDSDNEIPINKIHKDILKYFKIRTNKDSKHNNQDTKNNSGGNINNSNNNDNNNNNNNNNNPHITPTSSNGGSPSPSDFNQSLLEEEIIKILEDSIKKFFNKWGAIIKYDSGFTWIALGLAEWFPPIPNTDYVLIGRGNINKNDNLNKHIIQLADIHDLSYDGYDTSDEISDYSSEYSTIIDDHNEQTCNDGILEIDLEKKINKLDNEMNEKFNLDDNKSINSYDFENFNTSMTFAEVYERLVLVLLHSNERSEEKEEEPSNDNNEKYNEKDYGNNDVNDINDNDNNENNKFYNNEDSNSDTRSSISSVKENEEDKGNLSTSRLTINNQEIYFKSGEIEKRIGFFLKAFNKLLPELYKSFSEDDIINNNYKNQWLTWWFKYCGSKVLNKFDRGRLWDLMLGFRLNADIFQQFSPCELNSKTLKAYKKFYNNEILQTGNNFGIEFESDYFWYKPLENSIDLQWSQCDYQYQLVFIFISLLFKNESTLLEFESFEILEFLNNLKKKNQLKFLFGNGFHDINYDNVNISTVFEKIIKDSGELWRNWLWNEIRDEINE</sequence>
<gene>
    <name evidence="3" type="ORF">WICMUC_003285</name>
</gene>
<feature type="compositionally biased region" description="Basic and acidic residues" evidence="1">
    <location>
        <begin position="369"/>
        <end position="379"/>
    </location>
</feature>
<dbReference type="OrthoDB" id="27140at2759"/>
<feature type="region of interest" description="Disordered" evidence="1">
    <location>
        <begin position="356"/>
        <end position="426"/>
    </location>
</feature>
<feature type="compositionally biased region" description="Low complexity" evidence="1">
    <location>
        <begin position="392"/>
        <end position="413"/>
    </location>
</feature>
<name>A0A9P8TCI1_9ASCO</name>
<dbReference type="Proteomes" id="UP000769528">
    <property type="component" value="Unassembled WGS sequence"/>
</dbReference>
<dbReference type="EMBL" id="JAEUBF010000853">
    <property type="protein sequence ID" value="KAH3674448.1"/>
    <property type="molecule type" value="Genomic_DNA"/>
</dbReference>
<feature type="region of interest" description="Disordered" evidence="1">
    <location>
        <begin position="1"/>
        <end position="49"/>
    </location>
</feature>